<comment type="subunit">
    <text evidence="12">Interacts with the Sec translocase complex via SecD. Specifically interacts with transmembrane segments of nascent integral membrane proteins during membrane integration.</text>
</comment>
<dbReference type="NCBIfam" id="TIGR03592">
    <property type="entry name" value="yidC_oxa1_cterm"/>
    <property type="match status" value="1"/>
</dbReference>
<feature type="transmembrane region" description="Helical" evidence="18">
    <location>
        <begin position="135"/>
        <end position="155"/>
    </location>
</feature>
<evidence type="ECO:0000256" key="13">
    <source>
        <dbReference type="ARBA" id="ARBA00031538"/>
    </source>
</evidence>
<dbReference type="PANTHER" id="PTHR12428:SF65">
    <property type="entry name" value="CYTOCHROME C OXIDASE ASSEMBLY PROTEIN COX18, MITOCHONDRIAL"/>
    <property type="match status" value="1"/>
</dbReference>
<dbReference type="RefSeq" id="WP_166395622.1">
    <property type="nucleotide sequence ID" value="NZ_CP045121.1"/>
</dbReference>
<accession>A0A6G8PUU0</accession>
<evidence type="ECO:0000256" key="7">
    <source>
        <dbReference type="ARBA" id="ARBA00022927"/>
    </source>
</evidence>
<evidence type="ECO:0000259" key="19">
    <source>
        <dbReference type="Pfam" id="PF02096"/>
    </source>
</evidence>
<evidence type="ECO:0000256" key="5">
    <source>
        <dbReference type="ARBA" id="ARBA00022475"/>
    </source>
</evidence>
<dbReference type="GO" id="GO:0015031">
    <property type="term" value="P:protein transport"/>
    <property type="evidence" value="ECO:0007669"/>
    <property type="project" value="UniProtKB-KW"/>
</dbReference>
<dbReference type="PANTHER" id="PTHR12428">
    <property type="entry name" value="OXA1"/>
    <property type="match status" value="1"/>
</dbReference>
<comment type="function">
    <text evidence="11">Required for the insertion and/or proper folding and/or complex formation of integral membrane proteins into the membrane. Involved in integration of membrane proteins that insert both dependently and independently of the Sec translocase complex, as well as at least some lipoproteins. Aids folding of multispanning membrane proteins.</text>
</comment>
<dbReference type="GO" id="GO:0051205">
    <property type="term" value="P:protein insertion into membrane"/>
    <property type="evidence" value="ECO:0007669"/>
    <property type="project" value="TreeGrafter"/>
</dbReference>
<feature type="transmembrane region" description="Helical" evidence="18">
    <location>
        <begin position="29"/>
        <end position="49"/>
    </location>
</feature>
<evidence type="ECO:0000256" key="12">
    <source>
        <dbReference type="ARBA" id="ARBA00026028"/>
    </source>
</evidence>
<dbReference type="Pfam" id="PF02096">
    <property type="entry name" value="60KD_IMP"/>
    <property type="match status" value="1"/>
</dbReference>
<evidence type="ECO:0000256" key="1">
    <source>
        <dbReference type="ARBA" id="ARBA00004651"/>
    </source>
</evidence>
<dbReference type="InterPro" id="IPR001708">
    <property type="entry name" value="YidC/ALB3/OXA1/COX18"/>
</dbReference>
<dbReference type="EMBL" id="CP045121">
    <property type="protein sequence ID" value="QIN77946.1"/>
    <property type="molecule type" value="Genomic_DNA"/>
</dbReference>
<dbReference type="CDD" id="cd20070">
    <property type="entry name" value="5TM_YidC_Alb3"/>
    <property type="match status" value="1"/>
</dbReference>
<dbReference type="GO" id="GO:0005886">
    <property type="term" value="C:plasma membrane"/>
    <property type="evidence" value="ECO:0007669"/>
    <property type="project" value="UniProtKB-SubCell"/>
</dbReference>
<evidence type="ECO:0000256" key="4">
    <source>
        <dbReference type="ARBA" id="ARBA00022448"/>
    </source>
</evidence>
<dbReference type="GO" id="GO:0032977">
    <property type="term" value="F:membrane insertase activity"/>
    <property type="evidence" value="ECO:0007669"/>
    <property type="project" value="InterPro"/>
</dbReference>
<evidence type="ECO:0000256" key="18">
    <source>
        <dbReference type="SAM" id="Phobius"/>
    </source>
</evidence>
<comment type="similarity">
    <text evidence="2">Belongs to the OXA1/ALB3/YidC family. Type 1 subfamily.</text>
</comment>
<feature type="transmembrane region" description="Helical" evidence="18">
    <location>
        <begin position="95"/>
        <end position="115"/>
    </location>
</feature>
<gene>
    <name evidence="20" type="primary">yidC</name>
    <name evidence="20" type="ORF">GBA65_04775</name>
</gene>
<comment type="subcellular location">
    <subcellularLocation>
        <location evidence="1">Cell membrane</location>
        <topology evidence="1">Multi-pass membrane protein</topology>
    </subcellularLocation>
    <subcellularLocation>
        <location evidence="16">Membrane</location>
        <topology evidence="16">Multi-pass membrane protein</topology>
    </subcellularLocation>
</comment>
<sequence length="253" mass="28753">MGSLRALFDPLFDLLGAMLQEFHALGAPWWLSIALLTVVVRTLLFPLTVRQVRSMRKLQLLQPELDEIRERHKDDPRKQQEETFKFYGESKTNPLGGCLPALVQLPIFVVLYYTIKEFEGLESFRTGGLFWFQDLTAADPFFVLPVLYVATMMAAQEVIIRRTAPQQKGLMRAMPLVFGLFLALGGFPSGLFVYWVTSNTITLCQNLILYRDKPTPEKGAEPKAPSLAPPLTAPRDDATASPGRRRRRKSRRR</sequence>
<keyword evidence="8 18" id="KW-1133">Transmembrane helix</keyword>
<dbReference type="PRINTS" id="PR00701">
    <property type="entry name" value="60KDINNERMP"/>
</dbReference>
<protein>
    <recommendedName>
        <fullName evidence="3">Membrane protein insertase YidC</fullName>
    </recommendedName>
    <alternativeName>
        <fullName evidence="15">Foldase YidC</fullName>
    </alternativeName>
    <alternativeName>
        <fullName evidence="14">Membrane integrase YidC</fullName>
    </alternativeName>
    <alternativeName>
        <fullName evidence="13">Membrane protein YidC</fullName>
    </alternativeName>
</protein>
<evidence type="ECO:0000256" key="15">
    <source>
        <dbReference type="ARBA" id="ARBA00033342"/>
    </source>
</evidence>
<dbReference type="AlphaFoldDB" id="A0A6G8PUU0"/>
<evidence type="ECO:0000256" key="8">
    <source>
        <dbReference type="ARBA" id="ARBA00022989"/>
    </source>
</evidence>
<keyword evidence="4" id="KW-0813">Transport</keyword>
<keyword evidence="7" id="KW-0653">Protein transport</keyword>
<evidence type="ECO:0000256" key="3">
    <source>
        <dbReference type="ARBA" id="ARBA00015325"/>
    </source>
</evidence>
<feature type="compositionally biased region" description="Basic residues" evidence="17">
    <location>
        <begin position="243"/>
        <end position="253"/>
    </location>
</feature>
<feature type="domain" description="Membrane insertase YidC/Oxa/ALB C-terminal" evidence="19">
    <location>
        <begin position="29"/>
        <end position="210"/>
    </location>
</feature>
<proteinExistence type="inferred from homology"/>
<evidence type="ECO:0000313" key="21">
    <source>
        <dbReference type="Proteomes" id="UP000502706"/>
    </source>
</evidence>
<feature type="region of interest" description="Disordered" evidence="17">
    <location>
        <begin position="215"/>
        <end position="253"/>
    </location>
</feature>
<reference evidence="20 21" key="1">
    <citation type="submission" date="2019-10" db="EMBL/GenBank/DDBJ databases">
        <title>Rubrobacter sp nov SCSIO 52915 isolated from a deep-sea sediment in the South China Sea.</title>
        <authorList>
            <person name="Chen R.W."/>
        </authorList>
    </citation>
    <scope>NUCLEOTIDE SEQUENCE [LARGE SCALE GENOMIC DNA]</scope>
    <source>
        <strain evidence="20 21">SCSIO 52915</strain>
    </source>
</reference>
<keyword evidence="6 16" id="KW-0812">Transmembrane</keyword>
<evidence type="ECO:0000256" key="17">
    <source>
        <dbReference type="SAM" id="MobiDB-lite"/>
    </source>
</evidence>
<dbReference type="InterPro" id="IPR047196">
    <property type="entry name" value="YidC_ALB_C"/>
</dbReference>
<keyword evidence="9 18" id="KW-0472">Membrane</keyword>
<dbReference type="KEGG" id="rmar:GBA65_04775"/>
<evidence type="ECO:0000256" key="11">
    <source>
        <dbReference type="ARBA" id="ARBA00025034"/>
    </source>
</evidence>
<keyword evidence="10" id="KW-0143">Chaperone</keyword>
<name>A0A6G8PUU0_9ACTN</name>
<dbReference type="Proteomes" id="UP000502706">
    <property type="component" value="Chromosome"/>
</dbReference>
<keyword evidence="21" id="KW-1185">Reference proteome</keyword>
<organism evidence="20 21">
    <name type="scientific">Rubrobacter marinus</name>
    <dbReference type="NCBI Taxonomy" id="2653852"/>
    <lineage>
        <taxon>Bacteria</taxon>
        <taxon>Bacillati</taxon>
        <taxon>Actinomycetota</taxon>
        <taxon>Rubrobacteria</taxon>
        <taxon>Rubrobacterales</taxon>
        <taxon>Rubrobacteraceae</taxon>
        <taxon>Rubrobacter</taxon>
    </lineage>
</organism>
<keyword evidence="5" id="KW-1003">Cell membrane</keyword>
<evidence type="ECO:0000256" key="6">
    <source>
        <dbReference type="ARBA" id="ARBA00022692"/>
    </source>
</evidence>
<dbReference type="InterPro" id="IPR028055">
    <property type="entry name" value="YidC/Oxa/ALB_C"/>
</dbReference>
<evidence type="ECO:0000256" key="2">
    <source>
        <dbReference type="ARBA" id="ARBA00010527"/>
    </source>
</evidence>
<evidence type="ECO:0000313" key="20">
    <source>
        <dbReference type="EMBL" id="QIN77946.1"/>
    </source>
</evidence>
<evidence type="ECO:0000256" key="9">
    <source>
        <dbReference type="ARBA" id="ARBA00023136"/>
    </source>
</evidence>
<evidence type="ECO:0000256" key="16">
    <source>
        <dbReference type="RuleBase" id="RU003945"/>
    </source>
</evidence>
<feature type="transmembrane region" description="Helical" evidence="18">
    <location>
        <begin position="176"/>
        <end position="196"/>
    </location>
</feature>
<evidence type="ECO:0000256" key="10">
    <source>
        <dbReference type="ARBA" id="ARBA00023186"/>
    </source>
</evidence>
<evidence type="ECO:0000256" key="14">
    <source>
        <dbReference type="ARBA" id="ARBA00033245"/>
    </source>
</evidence>